<protein>
    <submittedName>
        <fullName evidence="1">Uncharacterized protein</fullName>
    </submittedName>
</protein>
<evidence type="ECO:0000313" key="1">
    <source>
        <dbReference type="EMBL" id="AEG58569.1"/>
    </source>
</evidence>
<reference evidence="1 2" key="2">
    <citation type="journal article" date="2012" name="Stand. Genomic Sci.">
        <title>Complete genome sequence of the sulfate-reducing firmicute Desulfotomaculum ruminis type strain (DL(T)).</title>
        <authorList>
            <person name="Spring S."/>
            <person name="Visser M."/>
            <person name="Lu M."/>
            <person name="Copeland A."/>
            <person name="Lapidus A."/>
            <person name="Lucas S."/>
            <person name="Cheng J.F."/>
            <person name="Han C."/>
            <person name="Tapia R."/>
            <person name="Goodwin L.A."/>
            <person name="Pitluck S."/>
            <person name="Ivanova N."/>
            <person name="Land M."/>
            <person name="Hauser L."/>
            <person name="Larimer F."/>
            <person name="Rohde M."/>
            <person name="Goker M."/>
            <person name="Detter J.C."/>
            <person name="Kyrpides N.C."/>
            <person name="Woyke T."/>
            <person name="Schaap P.J."/>
            <person name="Plugge C.M."/>
            <person name="Muyzer G."/>
            <person name="Kuever J."/>
            <person name="Pereira I.A."/>
            <person name="Parshina S.N."/>
            <person name="Bernier-Latmani R."/>
            <person name="Stams A.J."/>
            <person name="Klenk H.P."/>
        </authorList>
    </citation>
    <scope>NUCLEOTIDE SEQUENCE [LARGE SCALE GENOMIC DNA]</scope>
    <source>
        <strain evidence="2">ATCC 23193 / DSM 2154 / NCIB 8452 / DL</strain>
    </source>
</reference>
<dbReference type="OrthoDB" id="1786798at2"/>
<dbReference type="EMBL" id="CP002780">
    <property type="protein sequence ID" value="AEG58569.1"/>
    <property type="molecule type" value="Genomic_DNA"/>
</dbReference>
<proteinExistence type="predicted"/>
<evidence type="ECO:0000313" key="2">
    <source>
        <dbReference type="Proteomes" id="UP000009234"/>
    </source>
</evidence>
<dbReference type="KEGG" id="dru:Desru_0272"/>
<sequence>MSGPKLADLIDEYNEIKGTIRYKLSDKRLFDKTIPQIVLCEKSVGRSHFSLIRTEDFELIFTYQNGKKIHRSTLDLNTYHPVYDTILFLNWGPDYCELYWDVAPGCCENF</sequence>
<dbReference type="HOGENOM" id="CLU_2166868_0_0_9"/>
<dbReference type="RefSeq" id="WP_013840346.1">
    <property type="nucleotide sequence ID" value="NC_015589.1"/>
</dbReference>
<dbReference type="Proteomes" id="UP000009234">
    <property type="component" value="Chromosome"/>
</dbReference>
<dbReference type="AlphaFoldDB" id="F6DNM9"/>
<reference evidence="2" key="1">
    <citation type="submission" date="2011-05" db="EMBL/GenBank/DDBJ databases">
        <title>Complete sequence of Desulfotomaculum ruminis DSM 2154.</title>
        <authorList>
            <person name="Lucas S."/>
            <person name="Copeland A."/>
            <person name="Lapidus A."/>
            <person name="Cheng J.-F."/>
            <person name="Goodwin L."/>
            <person name="Pitluck S."/>
            <person name="Lu M."/>
            <person name="Detter J.C."/>
            <person name="Han C."/>
            <person name="Tapia R."/>
            <person name="Land M."/>
            <person name="Hauser L."/>
            <person name="Kyrpides N."/>
            <person name="Ivanova N."/>
            <person name="Mikhailova N."/>
            <person name="Pagani I."/>
            <person name="Stams A.J.M."/>
            <person name="Plugge C.M."/>
            <person name="Muyzer G."/>
            <person name="Kuever J."/>
            <person name="Parshina S.N."/>
            <person name="Ivanova A.E."/>
            <person name="Nazina T.N."/>
            <person name="Brambilla E."/>
            <person name="Spring S."/>
            <person name="Klenk H.-P."/>
            <person name="Woyke T."/>
        </authorList>
    </citation>
    <scope>NUCLEOTIDE SEQUENCE [LARGE SCALE GENOMIC DNA]</scope>
    <source>
        <strain evidence="2">ATCC 23193 / DSM 2154 / NCIB 8452 / DL</strain>
    </source>
</reference>
<organism evidence="1 2">
    <name type="scientific">Desulforamulus ruminis (strain ATCC 23193 / DSM 2154 / NCIMB 8452 / DL)</name>
    <name type="common">Desulfotomaculum ruminis</name>
    <dbReference type="NCBI Taxonomy" id="696281"/>
    <lineage>
        <taxon>Bacteria</taxon>
        <taxon>Bacillati</taxon>
        <taxon>Bacillota</taxon>
        <taxon>Clostridia</taxon>
        <taxon>Eubacteriales</taxon>
        <taxon>Peptococcaceae</taxon>
        <taxon>Desulforamulus</taxon>
    </lineage>
</organism>
<dbReference type="eggNOG" id="ENOG502ZTTW">
    <property type="taxonomic scope" value="Bacteria"/>
</dbReference>
<gene>
    <name evidence="1" type="ordered locus">Desru_0272</name>
</gene>
<accession>F6DNM9</accession>
<keyword evidence="2" id="KW-1185">Reference proteome</keyword>
<name>F6DNM9_DESRL</name>